<evidence type="ECO:0000256" key="2">
    <source>
        <dbReference type="ARBA" id="ARBA00004606"/>
    </source>
</evidence>
<reference evidence="10 11" key="1">
    <citation type="journal article" date="2011" name="J. Bacteriol.">
        <title>Genome sequence of 'Pedosphaera parvula' Ellin514, an aerobic Verrucomicrobial isolate from pasture soil.</title>
        <authorList>
            <person name="Kant R."/>
            <person name="van Passel M.W."/>
            <person name="Sangwan P."/>
            <person name="Palva A."/>
            <person name="Lucas S."/>
            <person name="Copeland A."/>
            <person name="Lapidus A."/>
            <person name="Glavina Del Rio T."/>
            <person name="Dalin E."/>
            <person name="Tice H."/>
            <person name="Bruce D."/>
            <person name="Goodwin L."/>
            <person name="Pitluck S."/>
            <person name="Chertkov O."/>
            <person name="Larimer F.W."/>
            <person name="Land M.L."/>
            <person name="Hauser L."/>
            <person name="Brettin T.S."/>
            <person name="Detter J.C."/>
            <person name="Han S."/>
            <person name="de Vos W.M."/>
            <person name="Janssen P.H."/>
            <person name="Smidt H."/>
        </authorList>
    </citation>
    <scope>NUCLEOTIDE SEQUENCE [LARGE SCALE GENOMIC DNA]</scope>
    <source>
        <strain evidence="10 11">Ellin514</strain>
    </source>
</reference>
<evidence type="ECO:0000256" key="3">
    <source>
        <dbReference type="ARBA" id="ARBA00022679"/>
    </source>
</evidence>
<name>B9XAV4_PEDPL</name>
<dbReference type="Pfam" id="PF11051">
    <property type="entry name" value="Mannosyl_trans3"/>
    <property type="match status" value="2"/>
</dbReference>
<keyword evidence="11" id="KW-1185">Reference proteome</keyword>
<dbReference type="SUPFAM" id="SSF53448">
    <property type="entry name" value="Nucleotide-diphospho-sugar transferases"/>
    <property type="match status" value="1"/>
</dbReference>
<comment type="subcellular location">
    <subcellularLocation>
        <location evidence="9">Endomembrane system</location>
        <topology evidence="9">Single-pass membrane protein</topology>
    </subcellularLocation>
    <subcellularLocation>
        <location evidence="1">Golgi apparatus membrane</location>
    </subcellularLocation>
    <subcellularLocation>
        <location evidence="2">Membrane</location>
        <topology evidence="2">Single-pass type II membrane protein</topology>
    </subcellularLocation>
</comment>
<dbReference type="Gene3D" id="3.90.550.10">
    <property type="entry name" value="Spore Coat Polysaccharide Biosynthesis Protein SpsA, Chain A"/>
    <property type="match status" value="1"/>
</dbReference>
<dbReference type="GO" id="GO:0012505">
    <property type="term" value="C:endomembrane system"/>
    <property type="evidence" value="ECO:0007669"/>
    <property type="project" value="UniProtKB-SubCell"/>
</dbReference>
<dbReference type="InterPro" id="IPR029044">
    <property type="entry name" value="Nucleotide-diphossugar_trans"/>
</dbReference>
<dbReference type="AlphaFoldDB" id="B9XAV4"/>
<protein>
    <submittedName>
        <fullName evidence="10">Uncharacterized protein</fullName>
    </submittedName>
</protein>
<evidence type="ECO:0000256" key="7">
    <source>
        <dbReference type="ARBA" id="ARBA00023034"/>
    </source>
</evidence>
<evidence type="ECO:0000256" key="4">
    <source>
        <dbReference type="ARBA" id="ARBA00022692"/>
    </source>
</evidence>
<dbReference type="PANTHER" id="PTHR31646:SF1">
    <property type="entry name" value="ALPHA-1,2-MANNOSYLTRANSFERASE MNN2"/>
    <property type="match status" value="1"/>
</dbReference>
<dbReference type="GO" id="GO:0016020">
    <property type="term" value="C:membrane"/>
    <property type="evidence" value="ECO:0007669"/>
    <property type="project" value="UniProtKB-SubCell"/>
</dbReference>
<keyword evidence="7" id="KW-0333">Golgi apparatus</keyword>
<keyword evidence="4" id="KW-0812">Transmembrane</keyword>
<dbReference type="OrthoDB" id="9781892at2"/>
<accession>B9XAV4</accession>
<keyword evidence="3" id="KW-0808">Transferase</keyword>
<proteinExistence type="predicted"/>
<gene>
    <name evidence="10" type="ORF">Cflav_PD5774</name>
</gene>
<dbReference type="GO" id="GO:0046354">
    <property type="term" value="P:mannan biosynthetic process"/>
    <property type="evidence" value="ECO:0007669"/>
    <property type="project" value="TreeGrafter"/>
</dbReference>
<dbReference type="Pfam" id="PF01075">
    <property type="entry name" value="Glyco_transf_9"/>
    <property type="match status" value="1"/>
</dbReference>
<evidence type="ECO:0000256" key="8">
    <source>
        <dbReference type="ARBA" id="ARBA00023136"/>
    </source>
</evidence>
<evidence type="ECO:0000313" key="10">
    <source>
        <dbReference type="EMBL" id="EEF63139.1"/>
    </source>
</evidence>
<dbReference type="InterPro" id="IPR002201">
    <property type="entry name" value="Glyco_trans_9"/>
</dbReference>
<evidence type="ECO:0000256" key="5">
    <source>
        <dbReference type="ARBA" id="ARBA00022968"/>
    </source>
</evidence>
<evidence type="ECO:0000256" key="1">
    <source>
        <dbReference type="ARBA" id="ARBA00004394"/>
    </source>
</evidence>
<dbReference type="InterPro" id="IPR022751">
    <property type="entry name" value="Alpha_mannosyltransferase"/>
</dbReference>
<dbReference type="PANTHER" id="PTHR31646">
    <property type="entry name" value="ALPHA-1,2-MANNOSYLTRANSFERASE MNN2"/>
    <property type="match status" value="1"/>
</dbReference>
<sequence length="854" mass="98590">MKKLLLRCDFSPGDIVMLTAAVRDLHFCYPGQFLTDVRTSCPDIWDNNPHISPLREEDSEVQSLDCTYPLIDRCNETPYHCLHGFIEFLNEKLGLSIKPTAFKGDIHLNEQEKAWYSQVHELTGHDTPFWIVAAGGKYDVTIKWWETSRYQEVLDYFRGKIQFVQVGSSGHHHPKLQGAIDLRGRTTLRELIRLVYHAQGVLCPVTGLMHLAAAVETKNSSINRPCVVVAGAREPAHWEAYPEHQFIHTNGILSCGSNGGCWKDRVLPLRDGNERDNPERLCTNVVGELPRCMDMITSVEVVRRIELYFSGGKIDYLSSKQRIAARRGVIKTHRDAFDQESLNLHNAGMACDRFLNQIVSYPDRFSGRGIVICAGGVRYFTNAWVCIHMLRLRGCKLPIQVWHLGEKEMDPEMANLLLPLGVKCIDAYKMRERFPARILNGWELKAYAMLHSPFEEVLFLDADNVPIVNPEFLFDTPQYRETGAIFWPDYDQGKNEKKQTIWKSCGLRQPQEPEFETGQMVVDKKRCWVALSLCMWFNENSDFYYNYIYGDKETFHLAFRKAGKSYALVPKPVYSLQGTMCQHDFKGRRIFQHRNSDKWDLFLWNQCIKGFRFERECLGFLANLRKVWDGRSGATNKAMLKALRPARRKHKNLSMEAVMISFEESKRCRRQSLQNLDATDWARGVVHVQIEKSRDNHNCEQRLADCAYLALKESLRRNADYILLLEDAVEFNLHIRHNLEQWSFLKSGLIAVAGLCNPGVRELACDIQNNARIVDSDRHFESAAFLFSREAVVHLVTHWKEVNGTWHNKIAYLASEFKKRILFHVPSLVQRIVREPAQGRVLKPAVDFDFNWKA</sequence>
<dbReference type="STRING" id="320771.Cflav_PD5774"/>
<organism evidence="10 11">
    <name type="scientific">Pedosphaera parvula (strain Ellin514)</name>
    <dbReference type="NCBI Taxonomy" id="320771"/>
    <lineage>
        <taxon>Bacteria</taxon>
        <taxon>Pseudomonadati</taxon>
        <taxon>Verrucomicrobiota</taxon>
        <taxon>Pedosphaerae</taxon>
        <taxon>Pedosphaerales</taxon>
        <taxon>Pedosphaeraceae</taxon>
        <taxon>Pedosphaera</taxon>
    </lineage>
</organism>
<evidence type="ECO:0000313" key="11">
    <source>
        <dbReference type="Proteomes" id="UP000003688"/>
    </source>
</evidence>
<evidence type="ECO:0000256" key="9">
    <source>
        <dbReference type="ARBA" id="ARBA00037847"/>
    </source>
</evidence>
<dbReference type="GO" id="GO:0000026">
    <property type="term" value="F:alpha-1,2-mannosyltransferase activity"/>
    <property type="evidence" value="ECO:0007669"/>
    <property type="project" value="TreeGrafter"/>
</dbReference>
<dbReference type="Gene3D" id="3.40.50.2000">
    <property type="entry name" value="Glycogen Phosphorylase B"/>
    <property type="match status" value="1"/>
</dbReference>
<dbReference type="RefSeq" id="WP_007412952.1">
    <property type="nucleotide sequence ID" value="NZ_ABOX02000002.1"/>
</dbReference>
<keyword evidence="5" id="KW-0735">Signal-anchor</keyword>
<keyword evidence="8" id="KW-0472">Membrane</keyword>
<dbReference type="SUPFAM" id="SSF53756">
    <property type="entry name" value="UDP-Glycosyltransferase/glycogen phosphorylase"/>
    <property type="match status" value="1"/>
</dbReference>
<dbReference type="Proteomes" id="UP000003688">
    <property type="component" value="Unassembled WGS sequence"/>
</dbReference>
<keyword evidence="6" id="KW-1133">Transmembrane helix</keyword>
<dbReference type="EMBL" id="ABOX02000002">
    <property type="protein sequence ID" value="EEF63139.1"/>
    <property type="molecule type" value="Genomic_DNA"/>
</dbReference>
<comment type="caution">
    <text evidence="10">The sequence shown here is derived from an EMBL/GenBank/DDBJ whole genome shotgun (WGS) entry which is preliminary data.</text>
</comment>
<evidence type="ECO:0000256" key="6">
    <source>
        <dbReference type="ARBA" id="ARBA00022989"/>
    </source>
</evidence>